<evidence type="ECO:0008006" key="5">
    <source>
        <dbReference type="Google" id="ProtNLM"/>
    </source>
</evidence>
<organism evidence="3 4">
    <name type="scientific">Emiliania huxleyi (strain CCMP1516)</name>
    <dbReference type="NCBI Taxonomy" id="280463"/>
    <lineage>
        <taxon>Eukaryota</taxon>
        <taxon>Haptista</taxon>
        <taxon>Haptophyta</taxon>
        <taxon>Prymnesiophyceae</taxon>
        <taxon>Isochrysidales</taxon>
        <taxon>Noelaerhabdaceae</taxon>
        <taxon>Emiliania</taxon>
    </lineage>
</organism>
<feature type="signal peptide" evidence="2">
    <location>
        <begin position="1"/>
        <end position="19"/>
    </location>
</feature>
<sequence>MSKRALCTLLVSGLGFASAFSPGSVCAGHVLVTSSAKALAEVQTCSCEIAYTEHSLKEKVCELGYVCCGDSYEVDVSYSTAIEVVAIEKSIDSDYVPQDVMDAATAFVVTTLAILSATSATARVVMCLKANVYAVFSVVVMFFSLVTSWTIALVLLGISLWKGLPPSAAAVEAQPQPQQPQQPIAATPAAAAALEETSATERSALSQPLGFGGALYPAPAEDVRRQSVIPAELTMHPVDRFVMEVHRVLGCKL</sequence>
<keyword evidence="4" id="KW-1185">Reference proteome</keyword>
<dbReference type="Proteomes" id="UP000013827">
    <property type="component" value="Unassembled WGS sequence"/>
</dbReference>
<dbReference type="RefSeq" id="XP_005757425.1">
    <property type="nucleotide sequence ID" value="XM_005757368.1"/>
</dbReference>
<dbReference type="PaxDb" id="2903-EOD04996"/>
<reference evidence="4" key="1">
    <citation type="journal article" date="2013" name="Nature">
        <title>Pan genome of the phytoplankton Emiliania underpins its global distribution.</title>
        <authorList>
            <person name="Read B.A."/>
            <person name="Kegel J."/>
            <person name="Klute M.J."/>
            <person name="Kuo A."/>
            <person name="Lefebvre S.C."/>
            <person name="Maumus F."/>
            <person name="Mayer C."/>
            <person name="Miller J."/>
            <person name="Monier A."/>
            <person name="Salamov A."/>
            <person name="Young J."/>
            <person name="Aguilar M."/>
            <person name="Claverie J.M."/>
            <person name="Frickenhaus S."/>
            <person name="Gonzalez K."/>
            <person name="Herman E.K."/>
            <person name="Lin Y.C."/>
            <person name="Napier J."/>
            <person name="Ogata H."/>
            <person name="Sarno A.F."/>
            <person name="Shmutz J."/>
            <person name="Schroeder D."/>
            <person name="de Vargas C."/>
            <person name="Verret F."/>
            <person name="von Dassow P."/>
            <person name="Valentin K."/>
            <person name="Van de Peer Y."/>
            <person name="Wheeler G."/>
            <person name="Dacks J.B."/>
            <person name="Delwiche C.F."/>
            <person name="Dyhrman S.T."/>
            <person name="Glockner G."/>
            <person name="John U."/>
            <person name="Richards T."/>
            <person name="Worden A.Z."/>
            <person name="Zhang X."/>
            <person name="Grigoriev I.V."/>
            <person name="Allen A.E."/>
            <person name="Bidle K."/>
            <person name="Borodovsky M."/>
            <person name="Bowler C."/>
            <person name="Brownlee C."/>
            <person name="Cock J.M."/>
            <person name="Elias M."/>
            <person name="Gladyshev V.N."/>
            <person name="Groth M."/>
            <person name="Guda C."/>
            <person name="Hadaegh A."/>
            <person name="Iglesias-Rodriguez M.D."/>
            <person name="Jenkins J."/>
            <person name="Jones B.M."/>
            <person name="Lawson T."/>
            <person name="Leese F."/>
            <person name="Lindquist E."/>
            <person name="Lobanov A."/>
            <person name="Lomsadze A."/>
            <person name="Malik S.B."/>
            <person name="Marsh M.E."/>
            <person name="Mackinder L."/>
            <person name="Mock T."/>
            <person name="Mueller-Roeber B."/>
            <person name="Pagarete A."/>
            <person name="Parker M."/>
            <person name="Probert I."/>
            <person name="Quesneville H."/>
            <person name="Raines C."/>
            <person name="Rensing S.A."/>
            <person name="Riano-Pachon D.M."/>
            <person name="Richier S."/>
            <person name="Rokitta S."/>
            <person name="Shiraiwa Y."/>
            <person name="Soanes D.M."/>
            <person name="van der Giezen M."/>
            <person name="Wahlund T.M."/>
            <person name="Williams B."/>
            <person name="Wilson W."/>
            <person name="Wolfe G."/>
            <person name="Wurch L.L."/>
        </authorList>
    </citation>
    <scope>NUCLEOTIDE SEQUENCE</scope>
</reference>
<dbReference type="KEGG" id="ehx:EMIHUDRAFT_107458"/>
<evidence type="ECO:0000313" key="4">
    <source>
        <dbReference type="Proteomes" id="UP000013827"/>
    </source>
</evidence>
<evidence type="ECO:0000256" key="2">
    <source>
        <dbReference type="SAM" id="SignalP"/>
    </source>
</evidence>
<accession>A0A0D3I161</accession>
<keyword evidence="1" id="KW-0472">Membrane</keyword>
<keyword evidence="2" id="KW-0732">Signal</keyword>
<feature type="chain" id="PRO_5044285549" description="SSD domain-containing protein" evidence="2">
    <location>
        <begin position="20"/>
        <end position="253"/>
    </location>
</feature>
<dbReference type="HOGENOM" id="CLU_1100214_0_0_1"/>
<keyword evidence="1" id="KW-1133">Transmembrane helix</keyword>
<feature type="transmembrane region" description="Helical" evidence="1">
    <location>
        <begin position="132"/>
        <end position="161"/>
    </location>
</feature>
<proteinExistence type="predicted"/>
<evidence type="ECO:0000256" key="1">
    <source>
        <dbReference type="SAM" id="Phobius"/>
    </source>
</evidence>
<dbReference type="EnsemblProtists" id="EOD04996">
    <property type="protein sequence ID" value="EOD04996"/>
    <property type="gene ID" value="EMIHUDRAFT_107458"/>
</dbReference>
<evidence type="ECO:0000313" key="3">
    <source>
        <dbReference type="EnsemblProtists" id="EOD04996"/>
    </source>
</evidence>
<dbReference type="AlphaFoldDB" id="A0A0D3I161"/>
<keyword evidence="1" id="KW-0812">Transmembrane</keyword>
<dbReference type="GeneID" id="17251128"/>
<name>A0A0D3I161_EMIH1</name>
<protein>
    <recommendedName>
        <fullName evidence="5">SSD domain-containing protein</fullName>
    </recommendedName>
</protein>
<feature type="transmembrane region" description="Helical" evidence="1">
    <location>
        <begin position="103"/>
        <end position="125"/>
    </location>
</feature>
<reference evidence="3" key="2">
    <citation type="submission" date="2024-10" db="UniProtKB">
        <authorList>
            <consortium name="EnsemblProtists"/>
        </authorList>
    </citation>
    <scope>IDENTIFICATION</scope>
</reference>